<keyword evidence="13" id="KW-1185">Reference proteome</keyword>
<dbReference type="RefSeq" id="WP_282908899.1">
    <property type="nucleotide sequence ID" value="NZ_JAGRPV010000001.1"/>
</dbReference>
<evidence type="ECO:0000256" key="3">
    <source>
        <dbReference type="ARBA" id="ARBA00012438"/>
    </source>
</evidence>
<dbReference type="Gene3D" id="1.10.287.130">
    <property type="match status" value="1"/>
</dbReference>
<evidence type="ECO:0000313" key="12">
    <source>
        <dbReference type="EMBL" id="MDI4646005.1"/>
    </source>
</evidence>
<evidence type="ECO:0000256" key="10">
    <source>
        <dbReference type="SAM" id="Coils"/>
    </source>
</evidence>
<dbReference type="SUPFAM" id="SSF55874">
    <property type="entry name" value="ATPase domain of HSP90 chaperone/DNA topoisomerase II/histidine kinase"/>
    <property type="match status" value="1"/>
</dbReference>
<organism evidence="12 13">
    <name type="scientific">Cohnella hashimotonis</name>
    <dbReference type="NCBI Taxonomy" id="2826895"/>
    <lineage>
        <taxon>Bacteria</taxon>
        <taxon>Bacillati</taxon>
        <taxon>Bacillota</taxon>
        <taxon>Bacilli</taxon>
        <taxon>Bacillales</taxon>
        <taxon>Paenibacillaceae</taxon>
        <taxon>Cohnella</taxon>
    </lineage>
</organism>
<dbReference type="CDD" id="cd00075">
    <property type="entry name" value="HATPase"/>
    <property type="match status" value="1"/>
</dbReference>
<keyword evidence="5" id="KW-0808">Transferase</keyword>
<keyword evidence="8" id="KW-0067">ATP-binding</keyword>
<evidence type="ECO:0000256" key="9">
    <source>
        <dbReference type="ARBA" id="ARBA00023012"/>
    </source>
</evidence>
<comment type="catalytic activity">
    <reaction evidence="1">
        <text>ATP + protein L-histidine = ADP + protein N-phospho-L-histidine.</text>
        <dbReference type="EC" id="2.7.13.3"/>
    </reaction>
</comment>
<dbReference type="InterPro" id="IPR003661">
    <property type="entry name" value="HisK_dim/P_dom"/>
</dbReference>
<dbReference type="SMART" id="SM00388">
    <property type="entry name" value="HisKA"/>
    <property type="match status" value="1"/>
</dbReference>
<evidence type="ECO:0000256" key="4">
    <source>
        <dbReference type="ARBA" id="ARBA00022553"/>
    </source>
</evidence>
<keyword evidence="6" id="KW-0547">Nucleotide-binding</keyword>
<comment type="subcellular location">
    <subcellularLocation>
        <location evidence="2">Membrane</location>
    </subcellularLocation>
</comment>
<dbReference type="EC" id="2.7.13.3" evidence="3"/>
<protein>
    <recommendedName>
        <fullName evidence="3">histidine kinase</fullName>
        <ecNumber evidence="3">2.7.13.3</ecNumber>
    </recommendedName>
</protein>
<dbReference type="InterPro" id="IPR036890">
    <property type="entry name" value="HATPase_C_sf"/>
</dbReference>
<dbReference type="InterPro" id="IPR003594">
    <property type="entry name" value="HATPase_dom"/>
</dbReference>
<proteinExistence type="predicted"/>
<reference evidence="12" key="1">
    <citation type="submission" date="2023-04" db="EMBL/GenBank/DDBJ databases">
        <title>Comparative genomic analysis of Cohnella hashimotonis sp. nov., isolated from the International Space Station.</title>
        <authorList>
            <person name="Venkateswaran K."/>
            <person name="Simpson A."/>
        </authorList>
    </citation>
    <scope>NUCLEOTIDE SEQUENCE</scope>
    <source>
        <strain evidence="12">F6_2S_P_1</strain>
    </source>
</reference>
<sequence length="300" mass="33635">MLLAVVIVAGLTAALCLLRLLLAKREIRHFTEHLRRYNDGEYAGKLAIGMPDRDLESLAIEINRHTDLIVHAQAERRRTEEELRQAVANISHDLRTPLTSIFGYIQLLDSRELSEDERSEALGVIRKRTLRLQALLYDFYELAMIDSTDYALKLGKLRLDKLLPDILIGFHDQMMEKGLTPTFQLESRAIEIQADESAVRRVVENLVFNAIKHATGSLEIGLVIRSESAVLTLSNAAPQLNGTDTELLFNRFYMADASRSGSTSGLGLSIARGLMSRMGGTLNAEMQGNKLCLICEWRLL</sequence>
<evidence type="ECO:0000256" key="5">
    <source>
        <dbReference type="ARBA" id="ARBA00022679"/>
    </source>
</evidence>
<dbReference type="InterPro" id="IPR005467">
    <property type="entry name" value="His_kinase_dom"/>
</dbReference>
<dbReference type="SUPFAM" id="SSF47384">
    <property type="entry name" value="Homodimeric domain of signal transducing histidine kinase"/>
    <property type="match status" value="1"/>
</dbReference>
<name>A0ABT6TGQ1_9BACL</name>
<feature type="domain" description="Histidine kinase" evidence="11">
    <location>
        <begin position="89"/>
        <end position="285"/>
    </location>
</feature>
<dbReference type="GO" id="GO:0016301">
    <property type="term" value="F:kinase activity"/>
    <property type="evidence" value="ECO:0007669"/>
    <property type="project" value="UniProtKB-KW"/>
</dbReference>
<keyword evidence="4" id="KW-0597">Phosphoprotein</keyword>
<dbReference type="PANTHER" id="PTHR45453:SF1">
    <property type="entry name" value="PHOSPHATE REGULON SENSOR PROTEIN PHOR"/>
    <property type="match status" value="1"/>
</dbReference>
<evidence type="ECO:0000256" key="6">
    <source>
        <dbReference type="ARBA" id="ARBA00022741"/>
    </source>
</evidence>
<gene>
    <name evidence="12" type="ORF">KB449_13600</name>
</gene>
<feature type="coiled-coil region" evidence="10">
    <location>
        <begin position="62"/>
        <end position="89"/>
    </location>
</feature>
<keyword evidence="9" id="KW-0902">Two-component regulatory system</keyword>
<evidence type="ECO:0000256" key="2">
    <source>
        <dbReference type="ARBA" id="ARBA00004370"/>
    </source>
</evidence>
<dbReference type="PROSITE" id="PS50109">
    <property type="entry name" value="HIS_KIN"/>
    <property type="match status" value="1"/>
</dbReference>
<dbReference type="SMART" id="SM00387">
    <property type="entry name" value="HATPase_c"/>
    <property type="match status" value="1"/>
</dbReference>
<dbReference type="Proteomes" id="UP001161691">
    <property type="component" value="Unassembled WGS sequence"/>
</dbReference>
<evidence type="ECO:0000256" key="8">
    <source>
        <dbReference type="ARBA" id="ARBA00022840"/>
    </source>
</evidence>
<dbReference type="CDD" id="cd00082">
    <property type="entry name" value="HisKA"/>
    <property type="match status" value="1"/>
</dbReference>
<dbReference type="InterPro" id="IPR050351">
    <property type="entry name" value="BphY/WalK/GraS-like"/>
</dbReference>
<dbReference type="InterPro" id="IPR036097">
    <property type="entry name" value="HisK_dim/P_sf"/>
</dbReference>
<dbReference type="Pfam" id="PF00512">
    <property type="entry name" value="HisKA"/>
    <property type="match status" value="1"/>
</dbReference>
<evidence type="ECO:0000256" key="1">
    <source>
        <dbReference type="ARBA" id="ARBA00000085"/>
    </source>
</evidence>
<keyword evidence="7 12" id="KW-0418">Kinase</keyword>
<evidence type="ECO:0000259" key="11">
    <source>
        <dbReference type="PROSITE" id="PS50109"/>
    </source>
</evidence>
<evidence type="ECO:0000313" key="13">
    <source>
        <dbReference type="Proteomes" id="UP001161691"/>
    </source>
</evidence>
<dbReference type="Pfam" id="PF02518">
    <property type="entry name" value="HATPase_c"/>
    <property type="match status" value="1"/>
</dbReference>
<dbReference type="EMBL" id="JAGRPV010000001">
    <property type="protein sequence ID" value="MDI4646005.1"/>
    <property type="molecule type" value="Genomic_DNA"/>
</dbReference>
<dbReference type="Gene3D" id="3.30.565.10">
    <property type="entry name" value="Histidine kinase-like ATPase, C-terminal domain"/>
    <property type="match status" value="1"/>
</dbReference>
<comment type="caution">
    <text evidence="12">The sequence shown here is derived from an EMBL/GenBank/DDBJ whole genome shotgun (WGS) entry which is preliminary data.</text>
</comment>
<dbReference type="PANTHER" id="PTHR45453">
    <property type="entry name" value="PHOSPHATE REGULON SENSOR PROTEIN PHOR"/>
    <property type="match status" value="1"/>
</dbReference>
<keyword evidence="10" id="KW-0175">Coiled coil</keyword>
<evidence type="ECO:0000256" key="7">
    <source>
        <dbReference type="ARBA" id="ARBA00022777"/>
    </source>
</evidence>
<accession>A0ABT6TGQ1</accession>